<dbReference type="SFLD" id="SFLDG01383">
    <property type="entry name" value="cyclic_pyranopterin_phosphate"/>
    <property type="match status" value="1"/>
</dbReference>
<dbReference type="GO" id="GO:0006777">
    <property type="term" value="P:Mo-molybdopterin cofactor biosynthetic process"/>
    <property type="evidence" value="ECO:0007669"/>
    <property type="project" value="UniProtKB-KW"/>
</dbReference>
<reference evidence="14 15" key="1">
    <citation type="submission" date="2019-11" db="EMBL/GenBank/DDBJ databases">
        <authorList>
            <person name="Cheng Q."/>
            <person name="Yang Z."/>
        </authorList>
    </citation>
    <scope>NUCLEOTIDE SEQUENCE [LARGE SCALE GENOMIC DNA]</scope>
    <source>
        <strain evidence="14 15">HX-22-1</strain>
    </source>
</reference>
<evidence type="ECO:0000313" key="14">
    <source>
        <dbReference type="EMBL" id="MRX47205.1"/>
    </source>
</evidence>
<dbReference type="InterPro" id="IPR058240">
    <property type="entry name" value="rSAM_sf"/>
</dbReference>
<comment type="cofactor">
    <cofactor evidence="1">
        <name>[4Fe-4S] cluster</name>
        <dbReference type="ChEBI" id="CHEBI:49883"/>
    </cofactor>
</comment>
<dbReference type="EMBL" id="WKJI01000002">
    <property type="protein sequence ID" value="MRX47205.1"/>
    <property type="molecule type" value="Genomic_DNA"/>
</dbReference>
<dbReference type="SUPFAM" id="SSF102114">
    <property type="entry name" value="Radical SAM enzymes"/>
    <property type="match status" value="1"/>
</dbReference>
<keyword evidence="6" id="KW-0547">Nucleotide-binding</keyword>
<dbReference type="PROSITE" id="PS51918">
    <property type="entry name" value="RADICAL_SAM"/>
    <property type="match status" value="1"/>
</dbReference>
<dbReference type="CDD" id="cd01335">
    <property type="entry name" value="Radical_SAM"/>
    <property type="match status" value="1"/>
</dbReference>
<keyword evidence="11" id="KW-0456">Lyase</keyword>
<dbReference type="PANTHER" id="PTHR22960">
    <property type="entry name" value="MOLYBDOPTERIN COFACTOR SYNTHESIS PROTEIN A"/>
    <property type="match status" value="1"/>
</dbReference>
<sequence length="314" mass="35561">MEGIEDIYNRKFKKLRLSLLDHCNFNCSYCTMGSDNVASKPQQKVDFFVKRVAKLHQYLQLDSIRLTGGEPLLYHELDVLIHELNKLDIPEITLTTNGFLLAKQASKLKNAGLGSINISLDAIDELTFQKISKRKKVQEVLNGIETAIKVGLNVKLNAVIMKGINEQEILPLLQYAFKLNIPIRFLELMAMGHLHEQAASQIFTKDEILSSIAQHYQFTRAIRKASATANYWQTQEGYFFGIIANESTPFCHDCNRLRMDAQGNLFGCLSSNKSVYMADEDPEELLKQKLQYAMKQKQSLKFTGSSLSMLEIGG</sequence>
<dbReference type="RefSeq" id="WP_154287363.1">
    <property type="nucleotide sequence ID" value="NZ_WKJI01000002.1"/>
</dbReference>
<dbReference type="InterPro" id="IPR050105">
    <property type="entry name" value="MoCo_biosynth_MoaA/MoaC"/>
</dbReference>
<protein>
    <recommendedName>
        <fullName evidence="2">GTP 3',8-cyclase</fullName>
        <ecNumber evidence="2">4.1.99.22</ecNumber>
    </recommendedName>
</protein>
<evidence type="ECO:0000256" key="6">
    <source>
        <dbReference type="ARBA" id="ARBA00022741"/>
    </source>
</evidence>
<keyword evidence="3" id="KW-0004">4Fe-4S</keyword>
<dbReference type="SFLD" id="SFLDS00029">
    <property type="entry name" value="Radical_SAM"/>
    <property type="match status" value="1"/>
</dbReference>
<dbReference type="InterPro" id="IPR007197">
    <property type="entry name" value="rSAM"/>
</dbReference>
<dbReference type="Proteomes" id="UP000462931">
    <property type="component" value="Unassembled WGS sequence"/>
</dbReference>
<dbReference type="SMART" id="SM00729">
    <property type="entry name" value="Elp3"/>
    <property type="match status" value="1"/>
</dbReference>
<dbReference type="InterPro" id="IPR006638">
    <property type="entry name" value="Elp3/MiaA/NifB-like_rSAM"/>
</dbReference>
<proteinExistence type="predicted"/>
<evidence type="ECO:0000256" key="7">
    <source>
        <dbReference type="ARBA" id="ARBA00023004"/>
    </source>
</evidence>
<keyword evidence="4" id="KW-0949">S-adenosyl-L-methionine</keyword>
<evidence type="ECO:0000256" key="3">
    <source>
        <dbReference type="ARBA" id="ARBA00022485"/>
    </source>
</evidence>
<comment type="caution">
    <text evidence="14">The sequence shown here is derived from an EMBL/GenBank/DDBJ whole genome shotgun (WGS) entry which is preliminary data.</text>
</comment>
<dbReference type="GO" id="GO:0005525">
    <property type="term" value="F:GTP binding"/>
    <property type="evidence" value="ECO:0007669"/>
    <property type="project" value="UniProtKB-KW"/>
</dbReference>
<dbReference type="InterPro" id="IPR010505">
    <property type="entry name" value="MoaA_twitch"/>
</dbReference>
<evidence type="ECO:0000256" key="9">
    <source>
        <dbReference type="ARBA" id="ARBA00023134"/>
    </source>
</evidence>
<dbReference type="Pfam" id="PF04055">
    <property type="entry name" value="Radical_SAM"/>
    <property type="match status" value="1"/>
</dbReference>
<evidence type="ECO:0000256" key="10">
    <source>
        <dbReference type="ARBA" id="ARBA00023150"/>
    </source>
</evidence>
<dbReference type="AlphaFoldDB" id="A0A7K0FP70"/>
<dbReference type="SFLD" id="SFLDG01067">
    <property type="entry name" value="SPASM/twitch_domain_containing"/>
    <property type="match status" value="1"/>
</dbReference>
<evidence type="ECO:0000313" key="15">
    <source>
        <dbReference type="Proteomes" id="UP000462931"/>
    </source>
</evidence>
<evidence type="ECO:0000259" key="13">
    <source>
        <dbReference type="PROSITE" id="PS51918"/>
    </source>
</evidence>
<dbReference type="GO" id="GO:0046872">
    <property type="term" value="F:metal ion binding"/>
    <property type="evidence" value="ECO:0007669"/>
    <property type="project" value="UniProtKB-KW"/>
</dbReference>
<dbReference type="GO" id="GO:0051539">
    <property type="term" value="F:4 iron, 4 sulfur cluster binding"/>
    <property type="evidence" value="ECO:0007669"/>
    <property type="project" value="UniProtKB-KW"/>
</dbReference>
<dbReference type="PANTHER" id="PTHR22960:SF0">
    <property type="entry name" value="MOLYBDENUM COFACTOR BIOSYNTHESIS PROTEIN 1"/>
    <property type="match status" value="1"/>
</dbReference>
<keyword evidence="5" id="KW-0479">Metal-binding</keyword>
<comment type="catalytic activity">
    <reaction evidence="12">
        <text>GTP + AH2 + S-adenosyl-L-methionine = (8S)-3',8-cyclo-7,8-dihydroguanosine 5'-triphosphate + 5'-deoxyadenosine + L-methionine + A + H(+)</text>
        <dbReference type="Rhea" id="RHEA:49576"/>
        <dbReference type="ChEBI" id="CHEBI:13193"/>
        <dbReference type="ChEBI" id="CHEBI:15378"/>
        <dbReference type="ChEBI" id="CHEBI:17319"/>
        <dbReference type="ChEBI" id="CHEBI:17499"/>
        <dbReference type="ChEBI" id="CHEBI:37565"/>
        <dbReference type="ChEBI" id="CHEBI:57844"/>
        <dbReference type="ChEBI" id="CHEBI:59789"/>
        <dbReference type="ChEBI" id="CHEBI:131766"/>
        <dbReference type="EC" id="4.1.99.22"/>
    </reaction>
</comment>
<gene>
    <name evidence="14" type="ORF">GJJ64_08410</name>
</gene>
<evidence type="ECO:0000256" key="12">
    <source>
        <dbReference type="ARBA" id="ARBA00048697"/>
    </source>
</evidence>
<evidence type="ECO:0000256" key="11">
    <source>
        <dbReference type="ARBA" id="ARBA00023239"/>
    </source>
</evidence>
<evidence type="ECO:0000256" key="2">
    <source>
        <dbReference type="ARBA" id="ARBA00012167"/>
    </source>
</evidence>
<feature type="domain" description="Radical SAM core" evidence="13">
    <location>
        <begin position="7"/>
        <end position="229"/>
    </location>
</feature>
<dbReference type="GO" id="GO:0061799">
    <property type="term" value="F:cyclic pyranopterin monophosphate synthase activity"/>
    <property type="evidence" value="ECO:0007669"/>
    <property type="project" value="TreeGrafter"/>
</dbReference>
<dbReference type="SFLD" id="SFLDG01386">
    <property type="entry name" value="main_SPASM_domain-containing"/>
    <property type="match status" value="1"/>
</dbReference>
<keyword evidence="7" id="KW-0408">Iron</keyword>
<dbReference type="InterPro" id="IPR000385">
    <property type="entry name" value="MoaA_NifB_PqqE_Fe-S-bd_CS"/>
</dbReference>
<dbReference type="Pfam" id="PF06463">
    <property type="entry name" value="Mob_synth_C"/>
    <property type="match status" value="1"/>
</dbReference>
<evidence type="ECO:0000256" key="4">
    <source>
        <dbReference type="ARBA" id="ARBA00022691"/>
    </source>
</evidence>
<dbReference type="UniPathway" id="UPA00344"/>
<keyword evidence="8" id="KW-0411">Iron-sulfur</keyword>
<dbReference type="GO" id="GO:0061798">
    <property type="term" value="F:GTP 3',8'-cyclase activity"/>
    <property type="evidence" value="ECO:0007669"/>
    <property type="project" value="UniProtKB-EC"/>
</dbReference>
<evidence type="ECO:0000256" key="8">
    <source>
        <dbReference type="ARBA" id="ARBA00023014"/>
    </source>
</evidence>
<evidence type="ECO:0000256" key="5">
    <source>
        <dbReference type="ARBA" id="ARBA00022723"/>
    </source>
</evidence>
<keyword evidence="9" id="KW-0342">GTP-binding</keyword>
<organism evidence="14 15">
    <name type="scientific">Pedobacter puniceum</name>
    <dbReference type="NCBI Taxonomy" id="2666136"/>
    <lineage>
        <taxon>Bacteria</taxon>
        <taxon>Pseudomonadati</taxon>
        <taxon>Bacteroidota</taxon>
        <taxon>Sphingobacteriia</taxon>
        <taxon>Sphingobacteriales</taxon>
        <taxon>Sphingobacteriaceae</taxon>
        <taxon>Pedobacter</taxon>
    </lineage>
</organism>
<keyword evidence="15" id="KW-1185">Reference proteome</keyword>
<dbReference type="InterPro" id="IPR013785">
    <property type="entry name" value="Aldolase_TIM"/>
</dbReference>
<dbReference type="Gene3D" id="3.20.20.70">
    <property type="entry name" value="Aldolase class I"/>
    <property type="match status" value="1"/>
</dbReference>
<name>A0A7K0FP70_9SPHI</name>
<accession>A0A7K0FP70</accession>
<dbReference type="PROSITE" id="PS01305">
    <property type="entry name" value="MOAA_NIFB_PQQE"/>
    <property type="match status" value="1"/>
</dbReference>
<dbReference type="EC" id="4.1.99.22" evidence="2"/>
<dbReference type="InterPro" id="IPR040064">
    <property type="entry name" value="MoaA-like"/>
</dbReference>
<evidence type="ECO:0000256" key="1">
    <source>
        <dbReference type="ARBA" id="ARBA00001966"/>
    </source>
</evidence>
<keyword evidence="10" id="KW-0501">Molybdenum cofactor biosynthesis</keyword>